<organism evidence="1 2">
    <name type="scientific">Olea europaea subsp. europaea</name>
    <dbReference type="NCBI Taxonomy" id="158383"/>
    <lineage>
        <taxon>Eukaryota</taxon>
        <taxon>Viridiplantae</taxon>
        <taxon>Streptophyta</taxon>
        <taxon>Embryophyta</taxon>
        <taxon>Tracheophyta</taxon>
        <taxon>Spermatophyta</taxon>
        <taxon>Magnoliopsida</taxon>
        <taxon>eudicotyledons</taxon>
        <taxon>Gunneridae</taxon>
        <taxon>Pentapetalae</taxon>
        <taxon>asterids</taxon>
        <taxon>lamiids</taxon>
        <taxon>Lamiales</taxon>
        <taxon>Oleaceae</taxon>
        <taxon>Oleeae</taxon>
        <taxon>Olea</taxon>
    </lineage>
</organism>
<evidence type="ECO:0000313" key="1">
    <source>
        <dbReference type="EMBL" id="CAA2996079.1"/>
    </source>
</evidence>
<reference evidence="1 2" key="1">
    <citation type="submission" date="2019-12" db="EMBL/GenBank/DDBJ databases">
        <authorList>
            <person name="Alioto T."/>
            <person name="Alioto T."/>
            <person name="Gomez Garrido J."/>
        </authorList>
    </citation>
    <scope>NUCLEOTIDE SEQUENCE [LARGE SCALE GENOMIC DNA]</scope>
</reference>
<name>A0A8S0SV50_OLEEU</name>
<comment type="caution">
    <text evidence="1">The sequence shown here is derived from an EMBL/GenBank/DDBJ whole genome shotgun (WGS) entry which is preliminary data.</text>
</comment>
<dbReference type="AlphaFoldDB" id="A0A8S0SV50"/>
<dbReference type="EMBL" id="CACTIH010005516">
    <property type="protein sequence ID" value="CAA2996079.1"/>
    <property type="molecule type" value="Genomic_DNA"/>
</dbReference>
<dbReference type="Proteomes" id="UP000594638">
    <property type="component" value="Unassembled WGS sequence"/>
</dbReference>
<keyword evidence="2" id="KW-1185">Reference proteome</keyword>
<proteinExistence type="predicted"/>
<evidence type="ECO:0000313" key="2">
    <source>
        <dbReference type="Proteomes" id="UP000594638"/>
    </source>
</evidence>
<dbReference type="Gramene" id="OE9A042233T1">
    <property type="protein sequence ID" value="OE9A042233C1"/>
    <property type="gene ID" value="OE9A042233"/>
</dbReference>
<protein>
    <submittedName>
        <fullName evidence="1">Uncharacterized protein</fullName>
    </submittedName>
</protein>
<gene>
    <name evidence="1" type="ORF">OLEA9_A042233</name>
</gene>
<accession>A0A8S0SV50</accession>
<sequence>MSSQKDELPEPSRLYLGSKNDLQQFPRDALFAAWLLPASRSCHSYASFEAIQIRCKKIGEYARQFKHLRHGQVEIRTSLRRMVNKQRAEALIRRHDHEEMMAQFASLYQLHDPPPIPWDY</sequence>